<feature type="transmembrane region" description="Helical" evidence="6">
    <location>
        <begin position="312"/>
        <end position="330"/>
    </location>
</feature>
<sequence>MMFLSKTLTSLGQWPHLLPRISLMDRYVARQLIPPFLFSVGVVASLGLAIGNLSDLGNKIVEKNLPVAKAAEVLLLKVPEFLAYSLPVAVMLATMMAFGRLSGDSEIIAIRSCGVSLYRLILPAVVLSLLVTGWAFVLSEWVVPVANYRATSILIESIDEEHPFWQNRDVFYPEFEEIKLENGQTARRLKSLVYAEKFDGKEMQNLTVLQWTENHLKHIVLSDNATWNNDNKRWDFFHGTLYRLTETEDYQEAIPFTNKQIALPKSAFDFARQGRDPYEMTIAEAQDYIKILKLIGDEKKIQFFQVRTEQKLAFPFVCIVFAVVGSAIGARPQRISRATGFGLTIVIIFAYYILGFFSGSLGIVGLISPTLAAWLPNFVGLGVGIWLLYEFNQG</sequence>
<keyword evidence="5 6" id="KW-0472">Membrane</keyword>
<evidence type="ECO:0000313" key="8">
    <source>
        <dbReference type="Proteomes" id="UP000658720"/>
    </source>
</evidence>
<protein>
    <submittedName>
        <fullName evidence="7">LptF/LptG family permease</fullName>
    </submittedName>
</protein>
<feature type="transmembrane region" description="Helical" evidence="6">
    <location>
        <begin position="81"/>
        <end position="99"/>
    </location>
</feature>
<reference evidence="7 8" key="1">
    <citation type="submission" date="2020-10" db="EMBL/GenBank/DDBJ databases">
        <authorList>
            <person name="Castelo-Branco R."/>
            <person name="Eusebio N."/>
            <person name="Adriana R."/>
            <person name="Vieira A."/>
            <person name="Brugerolle De Fraissinette N."/>
            <person name="Rezende De Castro R."/>
            <person name="Schneider M.P."/>
            <person name="Vasconcelos V."/>
            <person name="Leao P.N."/>
        </authorList>
    </citation>
    <scope>NUCLEOTIDE SEQUENCE [LARGE SCALE GENOMIC DNA]</scope>
    <source>
        <strain evidence="7 8">LEGE 00031</strain>
    </source>
</reference>
<keyword evidence="3 6" id="KW-0812">Transmembrane</keyword>
<dbReference type="Proteomes" id="UP000658720">
    <property type="component" value="Unassembled WGS sequence"/>
</dbReference>
<gene>
    <name evidence="7" type="ORF">IQ217_07900</name>
</gene>
<evidence type="ECO:0000256" key="1">
    <source>
        <dbReference type="ARBA" id="ARBA00004651"/>
    </source>
</evidence>
<proteinExistence type="predicted"/>
<feature type="transmembrane region" description="Helical" evidence="6">
    <location>
        <begin position="120"/>
        <end position="143"/>
    </location>
</feature>
<comment type="subcellular location">
    <subcellularLocation>
        <location evidence="1">Cell membrane</location>
        <topology evidence="1">Multi-pass membrane protein</topology>
    </subcellularLocation>
</comment>
<feature type="transmembrane region" description="Helical" evidence="6">
    <location>
        <begin position="342"/>
        <end position="365"/>
    </location>
</feature>
<dbReference type="Pfam" id="PF03739">
    <property type="entry name" value="LptF_LptG"/>
    <property type="match status" value="1"/>
</dbReference>
<keyword evidence="2" id="KW-1003">Cell membrane</keyword>
<name>A0ABR9VQZ8_9SYNC</name>
<evidence type="ECO:0000256" key="6">
    <source>
        <dbReference type="SAM" id="Phobius"/>
    </source>
</evidence>
<feature type="transmembrane region" description="Helical" evidence="6">
    <location>
        <begin position="32"/>
        <end position="51"/>
    </location>
</feature>
<evidence type="ECO:0000256" key="3">
    <source>
        <dbReference type="ARBA" id="ARBA00022692"/>
    </source>
</evidence>
<comment type="caution">
    <text evidence="7">The sequence shown here is derived from an EMBL/GenBank/DDBJ whole genome shotgun (WGS) entry which is preliminary data.</text>
</comment>
<keyword evidence="4 6" id="KW-1133">Transmembrane helix</keyword>
<evidence type="ECO:0000256" key="2">
    <source>
        <dbReference type="ARBA" id="ARBA00022475"/>
    </source>
</evidence>
<dbReference type="PANTHER" id="PTHR33529:SF6">
    <property type="entry name" value="YJGP_YJGQ FAMILY PERMEASE"/>
    <property type="match status" value="1"/>
</dbReference>
<keyword evidence="8" id="KW-1185">Reference proteome</keyword>
<dbReference type="InterPro" id="IPR005495">
    <property type="entry name" value="LptG/LptF_permease"/>
</dbReference>
<dbReference type="PANTHER" id="PTHR33529">
    <property type="entry name" value="SLR0882 PROTEIN-RELATED"/>
    <property type="match status" value="1"/>
</dbReference>
<dbReference type="EMBL" id="JADEVV010000018">
    <property type="protein sequence ID" value="MBE9253775.1"/>
    <property type="molecule type" value="Genomic_DNA"/>
</dbReference>
<accession>A0ABR9VQZ8</accession>
<evidence type="ECO:0000256" key="4">
    <source>
        <dbReference type="ARBA" id="ARBA00022989"/>
    </source>
</evidence>
<evidence type="ECO:0000256" key="5">
    <source>
        <dbReference type="ARBA" id="ARBA00023136"/>
    </source>
</evidence>
<feature type="transmembrane region" description="Helical" evidence="6">
    <location>
        <begin position="371"/>
        <end position="389"/>
    </location>
</feature>
<organism evidence="7 8">
    <name type="scientific">Synechocystis salina LEGE 00031</name>
    <dbReference type="NCBI Taxonomy" id="1828736"/>
    <lineage>
        <taxon>Bacteria</taxon>
        <taxon>Bacillati</taxon>
        <taxon>Cyanobacteriota</taxon>
        <taxon>Cyanophyceae</taxon>
        <taxon>Synechococcales</taxon>
        <taxon>Merismopediaceae</taxon>
        <taxon>Synechocystis</taxon>
    </lineage>
</organism>
<evidence type="ECO:0000313" key="7">
    <source>
        <dbReference type="EMBL" id="MBE9253775.1"/>
    </source>
</evidence>